<dbReference type="EMBL" id="NCKV01005759">
    <property type="protein sequence ID" value="RWS23865.1"/>
    <property type="molecule type" value="Genomic_DNA"/>
</dbReference>
<dbReference type="AlphaFoldDB" id="A0A443S8Y0"/>
<dbReference type="SUPFAM" id="SSF63712">
    <property type="entry name" value="Nicotinic receptor ligand binding domain-like"/>
    <property type="match status" value="1"/>
</dbReference>
<dbReference type="GO" id="GO:0004888">
    <property type="term" value="F:transmembrane signaling receptor activity"/>
    <property type="evidence" value="ECO:0007669"/>
    <property type="project" value="InterPro"/>
</dbReference>
<dbReference type="OrthoDB" id="6510766at2759"/>
<dbReference type="Gene3D" id="2.70.170.10">
    <property type="entry name" value="Neurotransmitter-gated ion-channel ligand-binding domain"/>
    <property type="match status" value="1"/>
</dbReference>
<name>A0A443S8Y0_9ACAR</name>
<feature type="domain" description="Neurotransmitter-gated ion-channel ligand-binding" evidence="3">
    <location>
        <begin position="29"/>
        <end position="147"/>
    </location>
</feature>
<dbReference type="PROSITE" id="PS00236">
    <property type="entry name" value="NEUROTR_ION_CHANNEL"/>
    <property type="match status" value="1"/>
</dbReference>
<evidence type="ECO:0000256" key="2">
    <source>
        <dbReference type="ARBA" id="ARBA00023136"/>
    </source>
</evidence>
<evidence type="ECO:0000259" key="3">
    <source>
        <dbReference type="Pfam" id="PF02931"/>
    </source>
</evidence>
<dbReference type="InterPro" id="IPR018000">
    <property type="entry name" value="Neurotransmitter_ion_chnl_CS"/>
</dbReference>
<dbReference type="STRING" id="299467.A0A443S8Y0"/>
<dbReference type="InterPro" id="IPR006202">
    <property type="entry name" value="Neur_chan_lig-bd"/>
</dbReference>
<accession>A0A443S8Y0</accession>
<protein>
    <submittedName>
        <fullName evidence="4">Glycine receptor subunit alpha-2-like protein</fullName>
    </submittedName>
</protein>
<dbReference type="InterPro" id="IPR036734">
    <property type="entry name" value="Neur_chan_lig-bd_sf"/>
</dbReference>
<evidence type="ECO:0000256" key="1">
    <source>
        <dbReference type="ARBA" id="ARBA00004141"/>
    </source>
</evidence>
<sequence length="170" mass="20048">MRDKECDEWNDTLSKVGSIVDESGVEIKNKKLMWTPDIFILNAKSEDKQSKTLETEFVQLRTRKEIVKEDNGQSVEKEVCFVNYFGRFSAVVACALEFKRYPVDVQKCTIQLRSFQYDESQIILSWERKHGILIDEHTDLAEFDIRKRNFTSFTFNWFTGQLKSIKAEFH</sequence>
<comment type="subcellular location">
    <subcellularLocation>
        <location evidence="1">Membrane</location>
        <topology evidence="1">Multi-pass membrane protein</topology>
    </subcellularLocation>
</comment>
<keyword evidence="5" id="KW-1185">Reference proteome</keyword>
<keyword evidence="4" id="KW-0675">Receptor</keyword>
<evidence type="ECO:0000313" key="5">
    <source>
        <dbReference type="Proteomes" id="UP000288716"/>
    </source>
</evidence>
<dbReference type="PANTHER" id="PTHR18945">
    <property type="entry name" value="NEUROTRANSMITTER GATED ION CHANNEL"/>
    <property type="match status" value="1"/>
</dbReference>
<keyword evidence="2" id="KW-0472">Membrane</keyword>
<evidence type="ECO:0000313" key="4">
    <source>
        <dbReference type="EMBL" id="RWS23865.1"/>
    </source>
</evidence>
<dbReference type="Proteomes" id="UP000288716">
    <property type="component" value="Unassembled WGS sequence"/>
</dbReference>
<proteinExistence type="predicted"/>
<organism evidence="4 5">
    <name type="scientific">Leptotrombidium deliense</name>
    <dbReference type="NCBI Taxonomy" id="299467"/>
    <lineage>
        <taxon>Eukaryota</taxon>
        <taxon>Metazoa</taxon>
        <taxon>Ecdysozoa</taxon>
        <taxon>Arthropoda</taxon>
        <taxon>Chelicerata</taxon>
        <taxon>Arachnida</taxon>
        <taxon>Acari</taxon>
        <taxon>Acariformes</taxon>
        <taxon>Trombidiformes</taxon>
        <taxon>Prostigmata</taxon>
        <taxon>Anystina</taxon>
        <taxon>Parasitengona</taxon>
        <taxon>Trombiculoidea</taxon>
        <taxon>Trombiculidae</taxon>
        <taxon>Leptotrombidium</taxon>
    </lineage>
</organism>
<gene>
    <name evidence="4" type="ORF">B4U80_13307</name>
</gene>
<dbReference type="GO" id="GO:0016020">
    <property type="term" value="C:membrane"/>
    <property type="evidence" value="ECO:0007669"/>
    <property type="project" value="UniProtKB-SubCell"/>
</dbReference>
<comment type="caution">
    <text evidence="4">The sequence shown here is derived from an EMBL/GenBank/DDBJ whole genome shotgun (WGS) entry which is preliminary data.</text>
</comment>
<dbReference type="VEuPathDB" id="VectorBase:LDEU008175"/>
<dbReference type="Pfam" id="PF02931">
    <property type="entry name" value="Neur_chan_LBD"/>
    <property type="match status" value="1"/>
</dbReference>
<dbReference type="InterPro" id="IPR006201">
    <property type="entry name" value="Neur_channel"/>
</dbReference>
<reference evidence="4 5" key="1">
    <citation type="journal article" date="2018" name="Gigascience">
        <title>Genomes of trombidid mites reveal novel predicted allergens and laterally-transferred genes associated with secondary metabolism.</title>
        <authorList>
            <person name="Dong X."/>
            <person name="Chaisiri K."/>
            <person name="Xia D."/>
            <person name="Armstrong S.D."/>
            <person name="Fang Y."/>
            <person name="Donnelly M.J."/>
            <person name="Kadowaki T."/>
            <person name="McGarry J.W."/>
            <person name="Darby A.C."/>
            <person name="Makepeace B.L."/>
        </authorList>
    </citation>
    <scope>NUCLEOTIDE SEQUENCE [LARGE SCALE GENOMIC DNA]</scope>
    <source>
        <strain evidence="4">UoL-UT</strain>
    </source>
</reference>
<dbReference type="GO" id="GO:0005230">
    <property type="term" value="F:extracellular ligand-gated monoatomic ion channel activity"/>
    <property type="evidence" value="ECO:0007669"/>
    <property type="project" value="InterPro"/>
</dbReference>